<sequence>MSINTSGDVNMNEGLRKAGLRVGCFTIQIAAAAALVLMADTTAGGSTGGGPFKHSVYKAAYGAVACAALAIGLSMVMLMTALKGSAAAV</sequence>
<proteinExistence type="predicted"/>
<feature type="transmembrane region" description="Helical" evidence="1">
    <location>
        <begin position="59"/>
        <end position="82"/>
    </location>
</feature>
<evidence type="ECO:0000256" key="1">
    <source>
        <dbReference type="SAM" id="Phobius"/>
    </source>
</evidence>
<comment type="caution">
    <text evidence="2">The sequence shown here is derived from an EMBL/GenBank/DDBJ whole genome shotgun (WGS) entry which is preliminary data.</text>
</comment>
<dbReference type="AlphaFoldDB" id="A0AAV9DS21"/>
<protein>
    <recommendedName>
        <fullName evidence="4">CASP-like protein</fullName>
    </recommendedName>
</protein>
<keyword evidence="1" id="KW-1133">Transmembrane helix</keyword>
<gene>
    <name evidence="2" type="ORF">QJS10_CPB11g01630</name>
</gene>
<reference evidence="2" key="1">
    <citation type="journal article" date="2023" name="Nat. Commun.">
        <title>Diploid and tetraploid genomes of Acorus and the evolution of monocots.</title>
        <authorList>
            <person name="Ma L."/>
            <person name="Liu K.W."/>
            <person name="Li Z."/>
            <person name="Hsiao Y.Y."/>
            <person name="Qi Y."/>
            <person name="Fu T."/>
            <person name="Tang G.D."/>
            <person name="Zhang D."/>
            <person name="Sun W.H."/>
            <person name="Liu D.K."/>
            <person name="Li Y."/>
            <person name="Chen G.Z."/>
            <person name="Liu X.D."/>
            <person name="Liao X.Y."/>
            <person name="Jiang Y.T."/>
            <person name="Yu X."/>
            <person name="Hao Y."/>
            <person name="Huang J."/>
            <person name="Zhao X.W."/>
            <person name="Ke S."/>
            <person name="Chen Y.Y."/>
            <person name="Wu W.L."/>
            <person name="Hsu J.L."/>
            <person name="Lin Y.F."/>
            <person name="Huang M.D."/>
            <person name="Li C.Y."/>
            <person name="Huang L."/>
            <person name="Wang Z.W."/>
            <person name="Zhao X."/>
            <person name="Zhong W.Y."/>
            <person name="Peng D.H."/>
            <person name="Ahmad S."/>
            <person name="Lan S."/>
            <person name="Zhang J.S."/>
            <person name="Tsai W.C."/>
            <person name="Van de Peer Y."/>
            <person name="Liu Z.J."/>
        </authorList>
    </citation>
    <scope>NUCLEOTIDE SEQUENCE</scope>
    <source>
        <strain evidence="2">CP</strain>
    </source>
</reference>
<dbReference type="Proteomes" id="UP001180020">
    <property type="component" value="Unassembled WGS sequence"/>
</dbReference>
<keyword evidence="3" id="KW-1185">Reference proteome</keyword>
<reference evidence="2" key="2">
    <citation type="submission" date="2023-06" db="EMBL/GenBank/DDBJ databases">
        <authorList>
            <person name="Ma L."/>
            <person name="Liu K.-W."/>
            <person name="Li Z."/>
            <person name="Hsiao Y.-Y."/>
            <person name="Qi Y."/>
            <person name="Fu T."/>
            <person name="Tang G."/>
            <person name="Zhang D."/>
            <person name="Sun W.-H."/>
            <person name="Liu D.-K."/>
            <person name="Li Y."/>
            <person name="Chen G.-Z."/>
            <person name="Liu X.-D."/>
            <person name="Liao X.-Y."/>
            <person name="Jiang Y.-T."/>
            <person name="Yu X."/>
            <person name="Hao Y."/>
            <person name="Huang J."/>
            <person name="Zhao X.-W."/>
            <person name="Ke S."/>
            <person name="Chen Y.-Y."/>
            <person name="Wu W.-L."/>
            <person name="Hsu J.-L."/>
            <person name="Lin Y.-F."/>
            <person name="Huang M.-D."/>
            <person name="Li C.-Y."/>
            <person name="Huang L."/>
            <person name="Wang Z.-W."/>
            <person name="Zhao X."/>
            <person name="Zhong W.-Y."/>
            <person name="Peng D.-H."/>
            <person name="Ahmad S."/>
            <person name="Lan S."/>
            <person name="Zhang J.-S."/>
            <person name="Tsai W.-C."/>
            <person name="Van De Peer Y."/>
            <person name="Liu Z.-J."/>
        </authorList>
    </citation>
    <scope>NUCLEOTIDE SEQUENCE</scope>
    <source>
        <strain evidence="2">CP</strain>
        <tissue evidence="2">Leaves</tissue>
    </source>
</reference>
<organism evidence="2 3">
    <name type="scientific">Acorus calamus</name>
    <name type="common">Sweet flag</name>
    <dbReference type="NCBI Taxonomy" id="4465"/>
    <lineage>
        <taxon>Eukaryota</taxon>
        <taxon>Viridiplantae</taxon>
        <taxon>Streptophyta</taxon>
        <taxon>Embryophyta</taxon>
        <taxon>Tracheophyta</taxon>
        <taxon>Spermatophyta</taxon>
        <taxon>Magnoliopsida</taxon>
        <taxon>Liliopsida</taxon>
        <taxon>Acoraceae</taxon>
        <taxon>Acorus</taxon>
    </lineage>
</organism>
<evidence type="ECO:0000313" key="2">
    <source>
        <dbReference type="EMBL" id="KAK1303707.1"/>
    </source>
</evidence>
<accession>A0AAV9DS21</accession>
<evidence type="ECO:0000313" key="3">
    <source>
        <dbReference type="Proteomes" id="UP001180020"/>
    </source>
</evidence>
<dbReference type="EMBL" id="JAUJYO010000011">
    <property type="protein sequence ID" value="KAK1303707.1"/>
    <property type="molecule type" value="Genomic_DNA"/>
</dbReference>
<feature type="transmembrane region" description="Helical" evidence="1">
    <location>
        <begin position="20"/>
        <end position="39"/>
    </location>
</feature>
<keyword evidence="1" id="KW-0472">Membrane</keyword>
<keyword evidence="1" id="KW-0812">Transmembrane</keyword>
<name>A0AAV9DS21_ACOCL</name>
<evidence type="ECO:0008006" key="4">
    <source>
        <dbReference type="Google" id="ProtNLM"/>
    </source>
</evidence>